<dbReference type="Pfam" id="PF08005">
    <property type="entry name" value="PHR"/>
    <property type="match status" value="1"/>
</dbReference>
<dbReference type="InterPro" id="IPR003598">
    <property type="entry name" value="Ig_sub2"/>
</dbReference>
<dbReference type="SMART" id="SM00408">
    <property type="entry name" value="IGc2"/>
    <property type="match status" value="2"/>
</dbReference>
<protein>
    <submittedName>
        <fullName evidence="6">Hemicentin-2</fullName>
    </submittedName>
</protein>
<reference evidence="6" key="1">
    <citation type="journal article" date="2023" name="G3 (Bethesda)">
        <title>Whole genome assembly and annotation of the endangered Caribbean coral Acropora cervicornis.</title>
        <authorList>
            <person name="Selwyn J.D."/>
            <person name="Vollmer S.V."/>
        </authorList>
    </citation>
    <scope>NUCLEOTIDE SEQUENCE</scope>
    <source>
        <strain evidence="6">K2</strain>
    </source>
</reference>
<feature type="domain" description="Ig-like" evidence="5">
    <location>
        <begin position="254"/>
        <end position="338"/>
    </location>
</feature>
<dbReference type="InterPro" id="IPR007110">
    <property type="entry name" value="Ig-like_dom"/>
</dbReference>
<dbReference type="PANTHER" id="PTHR44170:SF56">
    <property type="entry name" value="FIBRONECTIN TYPE-III DOMAIN-CONTAINING PROTEIN"/>
    <property type="match status" value="1"/>
</dbReference>
<dbReference type="InterPro" id="IPR038648">
    <property type="entry name" value="PHR_sf"/>
</dbReference>
<evidence type="ECO:0000313" key="6">
    <source>
        <dbReference type="EMBL" id="KAK2560000.1"/>
    </source>
</evidence>
<keyword evidence="2" id="KW-1015">Disulfide bond</keyword>
<dbReference type="InterPro" id="IPR013098">
    <property type="entry name" value="Ig_I-set"/>
</dbReference>
<evidence type="ECO:0000256" key="2">
    <source>
        <dbReference type="ARBA" id="ARBA00023157"/>
    </source>
</evidence>
<evidence type="ECO:0000256" key="3">
    <source>
        <dbReference type="ARBA" id="ARBA00023319"/>
    </source>
</evidence>
<dbReference type="PANTHER" id="PTHR44170">
    <property type="entry name" value="PROTEIN SIDEKICK"/>
    <property type="match status" value="1"/>
</dbReference>
<organism evidence="6 7">
    <name type="scientific">Acropora cervicornis</name>
    <name type="common">Staghorn coral</name>
    <dbReference type="NCBI Taxonomy" id="6130"/>
    <lineage>
        <taxon>Eukaryota</taxon>
        <taxon>Metazoa</taxon>
        <taxon>Cnidaria</taxon>
        <taxon>Anthozoa</taxon>
        <taxon>Hexacorallia</taxon>
        <taxon>Scleractinia</taxon>
        <taxon>Astrocoeniina</taxon>
        <taxon>Acroporidae</taxon>
        <taxon>Acropora</taxon>
    </lineage>
</organism>
<dbReference type="Proteomes" id="UP001249851">
    <property type="component" value="Unassembled WGS sequence"/>
</dbReference>
<comment type="caution">
    <text evidence="6">The sequence shown here is derived from an EMBL/GenBank/DDBJ whole genome shotgun (WGS) entry which is preliminary data.</text>
</comment>
<dbReference type="Gene3D" id="2.60.40.10">
    <property type="entry name" value="Immunoglobulins"/>
    <property type="match status" value="2"/>
</dbReference>
<dbReference type="InterPro" id="IPR036179">
    <property type="entry name" value="Ig-like_dom_sf"/>
</dbReference>
<dbReference type="InterPro" id="IPR008160">
    <property type="entry name" value="Collagen"/>
</dbReference>
<dbReference type="InterPro" id="IPR003599">
    <property type="entry name" value="Ig_sub"/>
</dbReference>
<name>A0AAD9V432_ACRCE</name>
<keyword evidence="3" id="KW-0393">Immunoglobulin domain</keyword>
<evidence type="ECO:0000256" key="4">
    <source>
        <dbReference type="SAM" id="MobiDB-lite"/>
    </source>
</evidence>
<feature type="region of interest" description="Disordered" evidence="4">
    <location>
        <begin position="155"/>
        <end position="254"/>
    </location>
</feature>
<dbReference type="Pfam" id="PF07679">
    <property type="entry name" value="I-set"/>
    <property type="match status" value="2"/>
</dbReference>
<reference evidence="6" key="2">
    <citation type="journal article" date="2023" name="Science">
        <title>Genomic signatures of disease resistance in endangered staghorn corals.</title>
        <authorList>
            <person name="Vollmer S.V."/>
            <person name="Selwyn J.D."/>
            <person name="Despard B.A."/>
            <person name="Roesel C.L."/>
        </authorList>
    </citation>
    <scope>NUCLEOTIDE SEQUENCE</scope>
    <source>
        <strain evidence="6">K2</strain>
    </source>
</reference>
<keyword evidence="7" id="KW-1185">Reference proteome</keyword>
<dbReference type="Gene3D" id="2.60.120.820">
    <property type="entry name" value="PHR domain"/>
    <property type="match status" value="1"/>
</dbReference>
<dbReference type="Pfam" id="PF01391">
    <property type="entry name" value="Collagen"/>
    <property type="match status" value="1"/>
</dbReference>
<dbReference type="GO" id="GO:0098609">
    <property type="term" value="P:cell-cell adhesion"/>
    <property type="evidence" value="ECO:0007669"/>
    <property type="project" value="TreeGrafter"/>
</dbReference>
<dbReference type="InterPro" id="IPR013783">
    <property type="entry name" value="Ig-like_fold"/>
</dbReference>
<dbReference type="SMART" id="SM00409">
    <property type="entry name" value="IG"/>
    <property type="match status" value="2"/>
</dbReference>
<keyword evidence="1" id="KW-0677">Repeat</keyword>
<feature type="compositionally biased region" description="Basic and acidic residues" evidence="4">
    <location>
        <begin position="85"/>
        <end position="96"/>
    </location>
</feature>
<gene>
    <name evidence="6" type="ORF">P5673_017585</name>
</gene>
<feature type="domain" description="Ig-like" evidence="5">
    <location>
        <begin position="343"/>
        <end position="427"/>
    </location>
</feature>
<evidence type="ECO:0000259" key="5">
    <source>
        <dbReference type="PROSITE" id="PS50835"/>
    </source>
</evidence>
<dbReference type="EMBL" id="JARQWQ010000038">
    <property type="protein sequence ID" value="KAK2560000.1"/>
    <property type="molecule type" value="Genomic_DNA"/>
</dbReference>
<sequence>MMADSSRSTLSKRVQDSLPSVKPSYISLISLFLCGILWLKNDATNERLSMLETTSPREIHKRGGFANGYAQEMSLRSMAESRASPFERKSHQDVSKTLHYSRADFSSDPLTKSRVRHRRQASNESSQTITILEVRQEIIKQLEQLVPGKFCKASEKVCPPGPPGPPGLRGSKGARGRRGPHGTKGRRGAQGVMGTPGEVGKSGMTGSPGPKGDTGLPGQKGMSGIAGPPGLEGQKGQKGMPGPRGRPGQSISTPRVVLSPDEQTRDEGGNTALYCTVSGNPPPTVEWLFNEGKLQPGVKHSIEKGKLTVKNLNYSDAGKYKCVAKNILGSSNGSATLTVRGVPVFTKVPSSLATPSQGSNFQETCQATGYPIPRLSWVRLGMPLPAKRAEVKGGNLTIRNVGLSDAGLYECTASNSMGSRKARINLAVQRIIPVNCDCWRSSSKRPGASSWGYGSGRVDAINFQTNGDVILQGYRLWGVNSGSTSFQVTFSLYHDSTVLATKTGSYLTRSSDRTFEVHFSQGISIRAGVTYTAAVRITTSSRSFYLNDGVGSTYCSGIRVTFAGNSSKNTNGSNKSNGQIPALIFRSSGC</sequence>
<evidence type="ECO:0000313" key="7">
    <source>
        <dbReference type="Proteomes" id="UP001249851"/>
    </source>
</evidence>
<evidence type="ECO:0000256" key="1">
    <source>
        <dbReference type="ARBA" id="ARBA00022737"/>
    </source>
</evidence>
<feature type="compositionally biased region" description="Basic residues" evidence="4">
    <location>
        <begin position="172"/>
        <end position="187"/>
    </location>
</feature>
<accession>A0AAD9V432</accession>
<dbReference type="FunFam" id="2.60.40.10:FF:000032">
    <property type="entry name" value="palladin isoform X1"/>
    <property type="match status" value="1"/>
</dbReference>
<proteinExistence type="predicted"/>
<feature type="region of interest" description="Disordered" evidence="4">
    <location>
        <begin position="78"/>
        <end position="101"/>
    </location>
</feature>
<dbReference type="PROSITE" id="PS50835">
    <property type="entry name" value="IG_LIKE"/>
    <property type="match status" value="2"/>
</dbReference>
<dbReference type="AlphaFoldDB" id="A0AAD9V432"/>
<dbReference type="InterPro" id="IPR012983">
    <property type="entry name" value="PHR"/>
</dbReference>
<dbReference type="SUPFAM" id="SSF48726">
    <property type="entry name" value="Immunoglobulin"/>
    <property type="match status" value="2"/>
</dbReference>